<sequence length="242" mass="27632">MKPCAIVHVTIITLLTLVLLNLKCCGCETVNDIMTSLADAINITNVIPEEEFEHSKTVILLCRSNGKEHLFMFWQLPKDDLIVGPSNNFDTYKYDYEILSGNLTIRRISFEEEGIYHCVSKGVVSNDINVQPILVKIKTDSGASGKTGELTYFRVVVVLCTLLVLSGLVYIVYRLIKRRHKKETLLESVDDESYYGRYETPPRTSRQFDNIEFKRIDELEDDAIELPKISIDFEDILQNASK</sequence>
<keyword evidence="1" id="KW-0472">Membrane</keyword>
<keyword evidence="1" id="KW-0812">Transmembrane</keyword>
<proteinExistence type="predicted"/>
<gene>
    <name evidence="5" type="ORF">PPYR_05146</name>
</gene>
<evidence type="ECO:0000259" key="3">
    <source>
        <dbReference type="PROSITE" id="PS50835"/>
    </source>
</evidence>
<dbReference type="SUPFAM" id="SSF48726">
    <property type="entry name" value="Immunoglobulin"/>
    <property type="match status" value="1"/>
</dbReference>
<keyword evidence="6" id="KW-1185">Reference proteome</keyword>
<keyword evidence="1" id="KW-1133">Transmembrane helix</keyword>
<evidence type="ECO:0000313" key="5">
    <source>
        <dbReference type="EMBL" id="KAB0802960.1"/>
    </source>
</evidence>
<feature type="transmembrane region" description="Helical" evidence="1">
    <location>
        <begin position="152"/>
        <end position="173"/>
    </location>
</feature>
<dbReference type="InterPro" id="IPR013783">
    <property type="entry name" value="Ig-like_fold"/>
</dbReference>
<evidence type="ECO:0000256" key="2">
    <source>
        <dbReference type="SAM" id="SignalP"/>
    </source>
</evidence>
<dbReference type="AlphaFoldDB" id="A0A1Y1KLX1"/>
<reference evidence="5" key="3">
    <citation type="submission" date="2019-08" db="EMBL/GenBank/DDBJ databases">
        <authorList>
            <consortium name="Photinus pyralis genome working group"/>
            <person name="Fallon T.R."/>
            <person name="Sander Lower S.E."/>
            <person name="Weng J.-K."/>
        </authorList>
    </citation>
    <scope>NUCLEOTIDE SEQUENCE</scope>
    <source>
        <strain evidence="5">1611_PpyrPB1</strain>
        <tissue evidence="5">Whole body</tissue>
    </source>
</reference>
<dbReference type="EMBL" id="VVIM01000002">
    <property type="protein sequence ID" value="KAB0802960.1"/>
    <property type="molecule type" value="Genomic_DNA"/>
</dbReference>
<dbReference type="InterPro" id="IPR036179">
    <property type="entry name" value="Ig-like_dom_sf"/>
</dbReference>
<dbReference type="InParanoid" id="A0A1Y1KLX1"/>
<dbReference type="EMBL" id="GEZM01079562">
    <property type="protein sequence ID" value="JAV62403.1"/>
    <property type="molecule type" value="Transcribed_RNA"/>
</dbReference>
<dbReference type="PROSITE" id="PS50835">
    <property type="entry name" value="IG_LIKE"/>
    <property type="match status" value="1"/>
</dbReference>
<feature type="signal peptide" evidence="2">
    <location>
        <begin position="1"/>
        <end position="27"/>
    </location>
</feature>
<feature type="chain" id="PRO_5033291698" description="Ig-like domain-containing protein" evidence="2">
    <location>
        <begin position="28"/>
        <end position="242"/>
    </location>
</feature>
<dbReference type="Gene3D" id="2.60.40.10">
    <property type="entry name" value="Immunoglobulins"/>
    <property type="match status" value="1"/>
</dbReference>
<dbReference type="OrthoDB" id="10258440at2759"/>
<reference evidence="5 6" key="2">
    <citation type="journal article" date="2018" name="Elife">
        <title>Firefly genomes illuminate parallel origins of bioluminescence in beetles.</title>
        <authorList>
            <person name="Fallon T.R."/>
            <person name="Lower S.E."/>
            <person name="Chang C.H."/>
            <person name="Bessho-Uehara M."/>
            <person name="Martin G.J."/>
            <person name="Bewick A.J."/>
            <person name="Behringer M."/>
            <person name="Debat H.J."/>
            <person name="Wong I."/>
            <person name="Day J.C."/>
            <person name="Suvorov A."/>
            <person name="Silva C.J."/>
            <person name="Stanger-Hall K.F."/>
            <person name="Hall D.W."/>
            <person name="Schmitz R.J."/>
            <person name="Nelson D.R."/>
            <person name="Lewis S.M."/>
            <person name="Shigenobu S."/>
            <person name="Bybee S.M."/>
            <person name="Larracuente A.M."/>
            <person name="Oba Y."/>
            <person name="Weng J.K."/>
        </authorList>
    </citation>
    <scope>NUCLEOTIDE SEQUENCE [LARGE SCALE GENOMIC DNA]</scope>
    <source>
        <strain evidence="5">1611_PpyrPB1</strain>
        <tissue evidence="5">Whole body</tissue>
    </source>
</reference>
<organism evidence="4">
    <name type="scientific">Photinus pyralis</name>
    <name type="common">Common eastern firefly</name>
    <name type="synonym">Lampyris pyralis</name>
    <dbReference type="NCBI Taxonomy" id="7054"/>
    <lineage>
        <taxon>Eukaryota</taxon>
        <taxon>Metazoa</taxon>
        <taxon>Ecdysozoa</taxon>
        <taxon>Arthropoda</taxon>
        <taxon>Hexapoda</taxon>
        <taxon>Insecta</taxon>
        <taxon>Pterygota</taxon>
        <taxon>Neoptera</taxon>
        <taxon>Endopterygota</taxon>
        <taxon>Coleoptera</taxon>
        <taxon>Polyphaga</taxon>
        <taxon>Elateriformia</taxon>
        <taxon>Elateroidea</taxon>
        <taxon>Lampyridae</taxon>
        <taxon>Lampyrinae</taxon>
        <taxon>Photinus</taxon>
    </lineage>
</organism>
<name>A0A1Y1KLX1_PHOPY</name>
<evidence type="ECO:0000313" key="4">
    <source>
        <dbReference type="EMBL" id="JAV62403.1"/>
    </source>
</evidence>
<protein>
    <recommendedName>
        <fullName evidence="3">Ig-like domain-containing protein</fullName>
    </recommendedName>
</protein>
<accession>A0A1Y1KLX1</accession>
<evidence type="ECO:0000313" key="6">
    <source>
        <dbReference type="Proteomes" id="UP000327044"/>
    </source>
</evidence>
<feature type="domain" description="Ig-like" evidence="3">
    <location>
        <begin position="41"/>
        <end position="129"/>
    </location>
</feature>
<dbReference type="Proteomes" id="UP000327044">
    <property type="component" value="Unassembled WGS sequence"/>
</dbReference>
<reference evidence="4" key="1">
    <citation type="journal article" date="2016" name="Sci. Rep.">
        <title>Molecular characterization of firefly nuptial gifts: a multi-omics approach sheds light on postcopulatory sexual selection.</title>
        <authorList>
            <person name="Al-Wathiqui N."/>
            <person name="Fallon T.R."/>
            <person name="South A."/>
            <person name="Weng J.K."/>
            <person name="Lewis S.M."/>
        </authorList>
    </citation>
    <scope>NUCLEOTIDE SEQUENCE</scope>
</reference>
<dbReference type="InterPro" id="IPR007110">
    <property type="entry name" value="Ig-like_dom"/>
</dbReference>
<keyword evidence="2" id="KW-0732">Signal</keyword>
<dbReference type="CDD" id="cd00096">
    <property type="entry name" value="Ig"/>
    <property type="match status" value="1"/>
</dbReference>
<evidence type="ECO:0000256" key="1">
    <source>
        <dbReference type="SAM" id="Phobius"/>
    </source>
</evidence>